<accession>A0ABD0UAX0</accession>
<evidence type="ECO:0008006" key="5">
    <source>
        <dbReference type="Google" id="ProtNLM"/>
    </source>
</evidence>
<dbReference type="SUPFAM" id="SSF53756">
    <property type="entry name" value="UDP-Glycosyltransferase/glycogen phosphorylase"/>
    <property type="match status" value="2"/>
</dbReference>
<dbReference type="GO" id="GO:0008194">
    <property type="term" value="F:UDP-glycosyltransferase activity"/>
    <property type="evidence" value="ECO:0007669"/>
    <property type="project" value="UniProtKB-ARBA"/>
</dbReference>
<sequence>MSNDFLDTRVDWIPGLTDSMSLKDFPSFIRTADAKDIMLNFFLSETSRVTMADSIIIKSFEALEGPILMSLQSILPPIYTVDPFSSLVRRAVPNESDLAAITANLWMEDKTCINWIEGKQLASVVDVNFGSITVMTKEQLVEFAWGLANSCCHFLWVIRPDLVKGESAVLPPEFMEVVKERGLVVRWCTQEELLTHLVVGVFLTHSGWNSTVESLCGGVLMICWPFFAEQQTNYKYSCIDWGVGMEINNYVRRNEVEELIREMMGGVNGKKMREKAVKWKESAAKATGPNGSSMVNLDRVAYLTKLTSNLLGTTSSKFQISNQTCWTQTQTLGQPVCHGLMALRLVTLCFDCKLSNRISEFIVVTSQFSVVLFVVRIVDICGLVRRSIFSVYLSTLSTSQADLCRTPDLLCRACLQVEESTLVRARQDLHPTCCSRRQLPSHTNLPDVNHSSQRDSTPRPPPHLLFTPAALFTYEPPRRRGTCPLTGGFAVKWHRRINGYDLGPSEPGDLPPNGITILWLWPAPTMKFKIIPTAKRFLLRPSILQVFEWIDDNPEAHQSVKNLSMLKTCCAIYYIWKEINQRRFGNDFNSSITTSLSIKKAVFEKITKWKHSTPCCVHPLPSPRAHKPHAYASQAPPRPWLPHHLRPNRIQLQGPEAVKGLADFRYEAIPDGLPISDDDATQDIPALTDSTTKNFLAPFRCLIAKLNDYSPPVSCIVSDGNMTFTLDAAREFGIPEILLWTASACGFLAYIHYQHLVDRGLIPLKSVADMSNGFLDTRVDWIVGLTDSMSLKDFPSFIRTTDAKDIMLNFFIRETSRATMADAIIINNFEDLEAPAVTSLQKILPPIYTVGPLSVLARGAVPNENPLAAITASLWKEDRTCLNWLDGKQPASVVYVNFGSITVMTKEQLVEFAWGLANSCYHFLWVIRPDLVKGESAVLPQEFMEVVKERVLVARWCAQEELLTHPAVGVFLTHSGWNSTVESLCGGVPMICWPFFAEQQTNCKYSCTDWGVGMEINNDVRRNEVEELIREMMGGVNGKKMREKAVKWKESAAKATGPNGSSVVNLDRVVNEVLRRC</sequence>
<dbReference type="PROSITE" id="PS00375">
    <property type="entry name" value="UDPGT"/>
    <property type="match status" value="1"/>
</dbReference>
<dbReference type="Gene3D" id="3.40.50.2000">
    <property type="entry name" value="Glycogen Phosphorylase B"/>
    <property type="match status" value="4"/>
</dbReference>
<dbReference type="Pfam" id="PF00201">
    <property type="entry name" value="UDPGT"/>
    <property type="match status" value="2"/>
</dbReference>
<dbReference type="AlphaFoldDB" id="A0ABD0UAX0"/>
<keyword evidence="2" id="KW-0808">Transferase</keyword>
<evidence type="ECO:0000256" key="2">
    <source>
        <dbReference type="ARBA" id="ARBA00022679"/>
    </source>
</evidence>
<proteinExistence type="inferred from homology"/>
<evidence type="ECO:0000313" key="4">
    <source>
        <dbReference type="Proteomes" id="UP001552299"/>
    </source>
</evidence>
<protein>
    <recommendedName>
        <fullName evidence="5">UDP-glycosyltransferases domain-containing protein</fullName>
    </recommendedName>
</protein>
<dbReference type="PANTHER" id="PTHR11926:SF774">
    <property type="entry name" value="UDP-GLYCOSYLTRANSFERASE 85A1-RELATED"/>
    <property type="match status" value="1"/>
</dbReference>
<dbReference type="CDD" id="cd03784">
    <property type="entry name" value="GT1_Gtf-like"/>
    <property type="match status" value="2"/>
</dbReference>
<gene>
    <name evidence="3" type="ORF">M5K25_020536</name>
</gene>
<comment type="caution">
    <text evidence="3">The sequence shown here is derived from an EMBL/GenBank/DDBJ whole genome shotgun (WGS) entry which is preliminary data.</text>
</comment>
<organism evidence="3 4">
    <name type="scientific">Dendrobium thyrsiflorum</name>
    <name type="common">Pinecone-like raceme dendrobium</name>
    <name type="synonym">Orchid</name>
    <dbReference type="NCBI Taxonomy" id="117978"/>
    <lineage>
        <taxon>Eukaryota</taxon>
        <taxon>Viridiplantae</taxon>
        <taxon>Streptophyta</taxon>
        <taxon>Embryophyta</taxon>
        <taxon>Tracheophyta</taxon>
        <taxon>Spermatophyta</taxon>
        <taxon>Magnoliopsida</taxon>
        <taxon>Liliopsida</taxon>
        <taxon>Asparagales</taxon>
        <taxon>Orchidaceae</taxon>
        <taxon>Epidendroideae</taxon>
        <taxon>Malaxideae</taxon>
        <taxon>Dendrobiinae</taxon>
        <taxon>Dendrobium</taxon>
    </lineage>
</organism>
<reference evidence="3 4" key="1">
    <citation type="journal article" date="2024" name="Plant Biotechnol. J.">
        <title>Dendrobium thyrsiflorum genome and its molecular insights into genes involved in important horticultural traits.</title>
        <authorList>
            <person name="Chen B."/>
            <person name="Wang J.Y."/>
            <person name="Zheng P.J."/>
            <person name="Li K.L."/>
            <person name="Liang Y.M."/>
            <person name="Chen X.F."/>
            <person name="Zhang C."/>
            <person name="Zhao X."/>
            <person name="He X."/>
            <person name="Zhang G.Q."/>
            <person name="Liu Z.J."/>
            <person name="Xu Q."/>
        </authorList>
    </citation>
    <scope>NUCLEOTIDE SEQUENCE [LARGE SCALE GENOMIC DNA]</scope>
    <source>
        <strain evidence="3">GZMU011</strain>
    </source>
</reference>
<dbReference type="InterPro" id="IPR035595">
    <property type="entry name" value="UDP_glycos_trans_CS"/>
</dbReference>
<dbReference type="InterPro" id="IPR002213">
    <property type="entry name" value="UDP_glucos_trans"/>
</dbReference>
<dbReference type="PANTHER" id="PTHR11926">
    <property type="entry name" value="GLUCOSYL/GLUCURONOSYL TRANSFERASES"/>
    <property type="match status" value="1"/>
</dbReference>
<evidence type="ECO:0000256" key="1">
    <source>
        <dbReference type="ARBA" id="ARBA00009995"/>
    </source>
</evidence>
<name>A0ABD0UAX0_DENTH</name>
<dbReference type="Proteomes" id="UP001552299">
    <property type="component" value="Unassembled WGS sequence"/>
</dbReference>
<evidence type="ECO:0000313" key="3">
    <source>
        <dbReference type="EMBL" id="KAL0909650.1"/>
    </source>
</evidence>
<dbReference type="FunFam" id="3.40.50.2000:FF:000027">
    <property type="entry name" value="Glycosyltransferase"/>
    <property type="match status" value="2"/>
</dbReference>
<keyword evidence="4" id="KW-1185">Reference proteome</keyword>
<comment type="similarity">
    <text evidence="1">Belongs to the UDP-glycosyltransferase family.</text>
</comment>
<dbReference type="EMBL" id="JANQDX010000016">
    <property type="protein sequence ID" value="KAL0909650.1"/>
    <property type="molecule type" value="Genomic_DNA"/>
</dbReference>